<protein>
    <recommendedName>
        <fullName evidence="4">Secreted protein</fullName>
    </recommendedName>
</protein>
<evidence type="ECO:0000313" key="3">
    <source>
        <dbReference type="Proteomes" id="UP001175211"/>
    </source>
</evidence>
<evidence type="ECO:0000256" key="1">
    <source>
        <dbReference type="SAM" id="SignalP"/>
    </source>
</evidence>
<comment type="caution">
    <text evidence="2">The sequence shown here is derived from an EMBL/GenBank/DDBJ whole genome shotgun (WGS) entry which is preliminary data.</text>
</comment>
<feature type="signal peptide" evidence="1">
    <location>
        <begin position="1"/>
        <end position="18"/>
    </location>
</feature>
<proteinExistence type="predicted"/>
<feature type="chain" id="PRO_5041362901" description="Secreted protein" evidence="1">
    <location>
        <begin position="19"/>
        <end position="122"/>
    </location>
</feature>
<sequence length="122" mass="13829">MFSTCFIIWSRMVAWRWGRPCPVIAQRQKVVEMARKVSALNLSNFMPYTRLRPLRGVLRVTNSDHHHHALHVQRLAGSLWKSGAYPSLRMEIGSEAVLLPAPRSSVGGKTGTRQNCSLFKDN</sequence>
<evidence type="ECO:0000313" key="2">
    <source>
        <dbReference type="EMBL" id="KAK0457255.1"/>
    </source>
</evidence>
<name>A0AA39KA14_ARMTA</name>
<organism evidence="2 3">
    <name type="scientific">Armillaria tabescens</name>
    <name type="common">Ringless honey mushroom</name>
    <name type="synonym">Agaricus tabescens</name>
    <dbReference type="NCBI Taxonomy" id="1929756"/>
    <lineage>
        <taxon>Eukaryota</taxon>
        <taxon>Fungi</taxon>
        <taxon>Dikarya</taxon>
        <taxon>Basidiomycota</taxon>
        <taxon>Agaricomycotina</taxon>
        <taxon>Agaricomycetes</taxon>
        <taxon>Agaricomycetidae</taxon>
        <taxon>Agaricales</taxon>
        <taxon>Marasmiineae</taxon>
        <taxon>Physalacriaceae</taxon>
        <taxon>Desarmillaria</taxon>
    </lineage>
</organism>
<keyword evidence="3" id="KW-1185">Reference proteome</keyword>
<gene>
    <name evidence="2" type="ORF">EV420DRAFT_515524</name>
</gene>
<keyword evidence="1" id="KW-0732">Signal</keyword>
<dbReference type="Proteomes" id="UP001175211">
    <property type="component" value="Unassembled WGS sequence"/>
</dbReference>
<dbReference type="RefSeq" id="XP_060329570.1">
    <property type="nucleotide sequence ID" value="XM_060482433.1"/>
</dbReference>
<reference evidence="2" key="1">
    <citation type="submission" date="2023-06" db="EMBL/GenBank/DDBJ databases">
        <authorList>
            <consortium name="Lawrence Berkeley National Laboratory"/>
            <person name="Ahrendt S."/>
            <person name="Sahu N."/>
            <person name="Indic B."/>
            <person name="Wong-Bajracharya J."/>
            <person name="Merenyi Z."/>
            <person name="Ke H.-M."/>
            <person name="Monk M."/>
            <person name="Kocsube S."/>
            <person name="Drula E."/>
            <person name="Lipzen A."/>
            <person name="Balint B."/>
            <person name="Henrissat B."/>
            <person name="Andreopoulos B."/>
            <person name="Martin F.M."/>
            <person name="Harder C.B."/>
            <person name="Rigling D."/>
            <person name="Ford K.L."/>
            <person name="Foster G.D."/>
            <person name="Pangilinan J."/>
            <person name="Papanicolaou A."/>
            <person name="Barry K."/>
            <person name="LaButti K."/>
            <person name="Viragh M."/>
            <person name="Koriabine M."/>
            <person name="Yan M."/>
            <person name="Riley R."/>
            <person name="Champramary S."/>
            <person name="Plett K.L."/>
            <person name="Tsai I.J."/>
            <person name="Slot J."/>
            <person name="Sipos G."/>
            <person name="Plett J."/>
            <person name="Nagy L.G."/>
            <person name="Grigoriev I.V."/>
        </authorList>
    </citation>
    <scope>NUCLEOTIDE SEQUENCE</scope>
    <source>
        <strain evidence="2">CCBAS 213</strain>
    </source>
</reference>
<accession>A0AA39KA14</accession>
<dbReference type="EMBL" id="JAUEPS010000022">
    <property type="protein sequence ID" value="KAK0457255.1"/>
    <property type="molecule type" value="Genomic_DNA"/>
</dbReference>
<dbReference type="AlphaFoldDB" id="A0AA39KA14"/>
<evidence type="ECO:0008006" key="4">
    <source>
        <dbReference type="Google" id="ProtNLM"/>
    </source>
</evidence>
<dbReference type="GeneID" id="85365981"/>